<evidence type="ECO:0000259" key="11">
    <source>
        <dbReference type="PROSITE" id="PS50157"/>
    </source>
</evidence>
<evidence type="ECO:0000313" key="13">
    <source>
        <dbReference type="Proteomes" id="UP000494040"/>
    </source>
</evidence>
<dbReference type="InterPro" id="IPR036236">
    <property type="entry name" value="Znf_C2H2_sf"/>
</dbReference>
<feature type="domain" description="C2H2-type" evidence="11">
    <location>
        <begin position="427"/>
        <end position="454"/>
    </location>
</feature>
<feature type="domain" description="C2H2-type" evidence="11">
    <location>
        <begin position="316"/>
        <end position="343"/>
    </location>
</feature>
<feature type="domain" description="C2H2-type" evidence="11">
    <location>
        <begin position="343"/>
        <end position="370"/>
    </location>
</feature>
<dbReference type="Pfam" id="PF00096">
    <property type="entry name" value="zf-C2H2"/>
    <property type="match status" value="4"/>
</dbReference>
<name>A0A8I6S345_CIMLE</name>
<dbReference type="RefSeq" id="XP_014254920.1">
    <property type="nucleotide sequence ID" value="XM_014399434.2"/>
</dbReference>
<feature type="domain" description="C2H2-type" evidence="11">
    <location>
        <begin position="241"/>
        <end position="269"/>
    </location>
</feature>
<dbReference type="SUPFAM" id="SSF57667">
    <property type="entry name" value="beta-beta-alpha zinc fingers"/>
    <property type="match status" value="4"/>
</dbReference>
<evidence type="ECO:0000313" key="12">
    <source>
        <dbReference type="EnsemblMetazoa" id="XP_014254920.1"/>
    </source>
</evidence>
<dbReference type="AlphaFoldDB" id="A0A8I6S345"/>
<dbReference type="FunFam" id="3.30.160.60:FF:001253">
    <property type="entry name" value="Zinc finger protein 408"/>
    <property type="match status" value="1"/>
</dbReference>
<protein>
    <recommendedName>
        <fullName evidence="11">C2H2-type domain-containing protein</fullName>
    </recommendedName>
</protein>
<keyword evidence="3" id="KW-0677">Repeat</keyword>
<evidence type="ECO:0000256" key="4">
    <source>
        <dbReference type="ARBA" id="ARBA00022771"/>
    </source>
</evidence>
<dbReference type="Proteomes" id="UP000494040">
    <property type="component" value="Unassembled WGS sequence"/>
</dbReference>
<dbReference type="GO" id="GO:0008270">
    <property type="term" value="F:zinc ion binding"/>
    <property type="evidence" value="ECO:0007669"/>
    <property type="project" value="UniProtKB-KW"/>
</dbReference>
<organism evidence="12 13">
    <name type="scientific">Cimex lectularius</name>
    <name type="common">Bed bug</name>
    <name type="synonym">Acanthia lectularia</name>
    <dbReference type="NCBI Taxonomy" id="79782"/>
    <lineage>
        <taxon>Eukaryota</taxon>
        <taxon>Metazoa</taxon>
        <taxon>Ecdysozoa</taxon>
        <taxon>Arthropoda</taxon>
        <taxon>Hexapoda</taxon>
        <taxon>Insecta</taxon>
        <taxon>Pterygota</taxon>
        <taxon>Neoptera</taxon>
        <taxon>Paraneoptera</taxon>
        <taxon>Hemiptera</taxon>
        <taxon>Heteroptera</taxon>
        <taxon>Panheteroptera</taxon>
        <taxon>Cimicomorpha</taxon>
        <taxon>Cimicidae</taxon>
        <taxon>Cimex</taxon>
    </lineage>
</organism>
<keyword evidence="13" id="KW-1185">Reference proteome</keyword>
<dbReference type="OMA" id="RMEMANQ"/>
<dbReference type="GO" id="GO:0000978">
    <property type="term" value="F:RNA polymerase II cis-regulatory region sequence-specific DNA binding"/>
    <property type="evidence" value="ECO:0007669"/>
    <property type="project" value="TreeGrafter"/>
</dbReference>
<dbReference type="OrthoDB" id="8922241at2759"/>
<dbReference type="SMART" id="SM00355">
    <property type="entry name" value="ZnF_C2H2"/>
    <property type="match status" value="8"/>
</dbReference>
<sequence>MTLPMVTCPLCCRPGFNTSDSLCSALLDVASRMLCCPICSQVISGLDKFTIHLFSHSAVRQVQKADNSADLETAADRNLVELVKDDSEQTSSSIFCIRSENSQLVSLKANDALNFKNVTINARNFITNTNISESTLASKETSKRKFSELFDHDETDKSPDQMFYRSGGESINSWPSTPSVASVPDNVVSNSNEREFESCKELLTKGDFSTGGDYALETGLEETGVNNERPKDELQSENNTFTCDTCTYTFPNKTILAMHKQLVHKKEENDGSKRKMLVCPHCPRTFSLRSSLMIHNRVAHAGGFSGVENGQKKPEHSCNICGKFFKKQVHLLQHLKVHDEKQWQCSICSKKFTTKYFLKKHRRLHTGEMPYTCQICNKSFTFQQSYHKHLLYHTNDKPYCCSKCGRLFKELSTLHNHERIHSGEKPFTCETCGKAFRQRVSYLVHRRIHTGVMPYKCTACNKCFRYKISQRTHKCMAEPPGVVVRSEGYLVHRLQAALNKEQEGENGGYSINVVVSTSDLQESPKIDSTSDFVVNEANSHIENEEIAFLNNNTTTYIEKSKEKISKTAHFINTKDEMSLNDNSPVVVLENETERLPKPADSTIQHKIAQEKILSVPSERDSGLDPFESIDGDLIKILSPGVSEIQNENTFFDSFSDDALKELLFGSVK</sequence>
<keyword evidence="4 10" id="KW-0863">Zinc-finger</keyword>
<evidence type="ECO:0000256" key="8">
    <source>
        <dbReference type="ARBA" id="ARBA00023163"/>
    </source>
</evidence>
<feature type="domain" description="C2H2-type" evidence="11">
    <location>
        <begin position="277"/>
        <end position="305"/>
    </location>
</feature>
<dbReference type="FunFam" id="3.30.160.60:FF:001573">
    <property type="entry name" value="Zinc finger protein 407"/>
    <property type="match status" value="1"/>
</dbReference>
<evidence type="ECO:0000256" key="5">
    <source>
        <dbReference type="ARBA" id="ARBA00022833"/>
    </source>
</evidence>
<dbReference type="PROSITE" id="PS50157">
    <property type="entry name" value="ZINC_FINGER_C2H2_2"/>
    <property type="match status" value="7"/>
</dbReference>
<dbReference type="GeneID" id="106669746"/>
<keyword evidence="9" id="KW-0539">Nucleus</keyword>
<dbReference type="GO" id="GO:0006357">
    <property type="term" value="P:regulation of transcription by RNA polymerase II"/>
    <property type="evidence" value="ECO:0007669"/>
    <property type="project" value="TreeGrafter"/>
</dbReference>
<keyword evidence="5" id="KW-0862">Zinc</keyword>
<keyword evidence="8" id="KW-0804">Transcription</keyword>
<dbReference type="PANTHER" id="PTHR24404">
    <property type="entry name" value="ZINC FINGER PROTEIN"/>
    <property type="match status" value="1"/>
</dbReference>
<feature type="domain" description="C2H2-type" evidence="11">
    <location>
        <begin position="399"/>
        <end position="426"/>
    </location>
</feature>
<dbReference type="KEGG" id="clec:106669746"/>
<dbReference type="GO" id="GO:0003700">
    <property type="term" value="F:DNA-binding transcription factor activity"/>
    <property type="evidence" value="ECO:0007669"/>
    <property type="project" value="TreeGrafter"/>
</dbReference>
<keyword evidence="2" id="KW-0479">Metal-binding</keyword>
<proteinExistence type="predicted"/>
<dbReference type="FunFam" id="3.30.160.60:FF:000100">
    <property type="entry name" value="Zinc finger 45-like"/>
    <property type="match status" value="1"/>
</dbReference>
<dbReference type="FunFam" id="3.30.160.60:FF:003317">
    <property type="entry name" value="Zinc finger protein 322"/>
    <property type="match status" value="1"/>
</dbReference>
<dbReference type="GO" id="GO:0005634">
    <property type="term" value="C:nucleus"/>
    <property type="evidence" value="ECO:0007669"/>
    <property type="project" value="UniProtKB-SubCell"/>
</dbReference>
<evidence type="ECO:0000256" key="10">
    <source>
        <dbReference type="PROSITE-ProRule" id="PRU00042"/>
    </source>
</evidence>
<dbReference type="PANTHER" id="PTHR24404:SF106">
    <property type="entry name" value="C2H2-TYPE DOMAIN-CONTAINING PROTEIN"/>
    <property type="match status" value="1"/>
</dbReference>
<evidence type="ECO:0000256" key="6">
    <source>
        <dbReference type="ARBA" id="ARBA00023015"/>
    </source>
</evidence>
<evidence type="ECO:0000256" key="2">
    <source>
        <dbReference type="ARBA" id="ARBA00022723"/>
    </source>
</evidence>
<dbReference type="FunFam" id="3.30.160.60:FF:000062">
    <property type="entry name" value="RB-associated KRAB zinc finger protein-like"/>
    <property type="match status" value="1"/>
</dbReference>
<keyword evidence="6" id="KW-0805">Transcription regulation</keyword>
<dbReference type="PROSITE" id="PS00028">
    <property type="entry name" value="ZINC_FINGER_C2H2_1"/>
    <property type="match status" value="8"/>
</dbReference>
<evidence type="ECO:0000256" key="7">
    <source>
        <dbReference type="ARBA" id="ARBA00023125"/>
    </source>
</evidence>
<dbReference type="Gene3D" id="3.30.160.60">
    <property type="entry name" value="Classic Zinc Finger"/>
    <property type="match status" value="6"/>
</dbReference>
<keyword evidence="7" id="KW-0238">DNA-binding</keyword>
<dbReference type="InterPro" id="IPR013087">
    <property type="entry name" value="Znf_C2H2_type"/>
</dbReference>
<dbReference type="EnsemblMetazoa" id="XM_014399434.2">
    <property type="protein sequence ID" value="XP_014254920.1"/>
    <property type="gene ID" value="LOC106669746"/>
</dbReference>
<feature type="domain" description="C2H2-type" evidence="11">
    <location>
        <begin position="371"/>
        <end position="398"/>
    </location>
</feature>
<evidence type="ECO:0000256" key="9">
    <source>
        <dbReference type="ARBA" id="ARBA00023242"/>
    </source>
</evidence>
<evidence type="ECO:0000256" key="1">
    <source>
        <dbReference type="ARBA" id="ARBA00004123"/>
    </source>
</evidence>
<accession>A0A8I6S345</accession>
<evidence type="ECO:0000256" key="3">
    <source>
        <dbReference type="ARBA" id="ARBA00022737"/>
    </source>
</evidence>
<reference evidence="12" key="1">
    <citation type="submission" date="2022-01" db="UniProtKB">
        <authorList>
            <consortium name="EnsemblMetazoa"/>
        </authorList>
    </citation>
    <scope>IDENTIFICATION</scope>
</reference>
<dbReference type="InterPro" id="IPR050589">
    <property type="entry name" value="Ikaros_C2H2-ZF"/>
</dbReference>
<comment type="subcellular location">
    <subcellularLocation>
        <location evidence="1">Nucleus</location>
    </subcellularLocation>
</comment>